<sequence length="471" mass="55157">MKSKKNVGAYVRVSTSMQEENDSLKTQISKIESYCELHDYHLHKIYEDVGSGGDDERESFKELQRDIDNGKIDILLVYETSRISRKSNTMISFISNIIEKNVDFVSISQPDLNTTTSTGRLFFTINAGLAQYEREQISSRVKSSAYERAKKGHWMAGQLPIGYKRDEEKNIIIDEVGARQVKNFFTTFIGNQSLKKTADLFGKPVESMRWILTNPFYIGKYRFGVRKNNLHNKKKQRTGEYILVEGSQEAIINKEMFDKVQLYIKGNRALNKKNIKKSNFILGGLIKCSCMKKMYGNGNYVKKYDRLYRSYQCDNCKKKVDADLIEEQIFERLKEFEQLREINDISIDNVELVKSLEVYKNRKISILKEKDRLLTLLLKELIDESEFTKNREKIGKDLEVVTEEISNLEETIKKKEDGSDENFEILVEVSNNYKNYELIDLRELLRMIIKEIVIKDINNRKDFEYDIILEY</sequence>
<name>A0ABX9KJ79_9FUSO</name>
<dbReference type="InterPro" id="IPR006118">
    <property type="entry name" value="Recombinase_CS"/>
</dbReference>
<dbReference type="Gene3D" id="3.40.50.1390">
    <property type="entry name" value="Resolvase, N-terminal catalytic domain"/>
    <property type="match status" value="1"/>
</dbReference>
<evidence type="ECO:0000259" key="7">
    <source>
        <dbReference type="PROSITE" id="PS51737"/>
    </source>
</evidence>
<keyword evidence="5" id="KW-0175">Coiled coil</keyword>
<gene>
    <name evidence="8" type="ORF">DYH56_04180</name>
</gene>
<evidence type="ECO:0000259" key="6">
    <source>
        <dbReference type="PROSITE" id="PS51736"/>
    </source>
</evidence>
<dbReference type="InterPro" id="IPR038109">
    <property type="entry name" value="DNA_bind_recomb_sf"/>
</dbReference>
<dbReference type="SMART" id="SM00857">
    <property type="entry name" value="Resolvase"/>
    <property type="match status" value="1"/>
</dbReference>
<evidence type="ECO:0000256" key="2">
    <source>
        <dbReference type="ARBA" id="ARBA00023125"/>
    </source>
</evidence>
<dbReference type="InterPro" id="IPR011109">
    <property type="entry name" value="DNA_bind_recombinase_dom"/>
</dbReference>
<dbReference type="PROSITE" id="PS51737">
    <property type="entry name" value="RECOMBINASE_DNA_BIND"/>
    <property type="match status" value="1"/>
</dbReference>
<dbReference type="SUPFAM" id="SSF53041">
    <property type="entry name" value="Resolvase-like"/>
    <property type="match status" value="1"/>
</dbReference>
<feature type="active site" description="O-(5'-phospho-DNA)-serine intermediate" evidence="4">
    <location>
        <position position="14"/>
    </location>
</feature>
<dbReference type="Proteomes" id="UP000263486">
    <property type="component" value="Unassembled WGS sequence"/>
</dbReference>
<feature type="domain" description="Recombinase" evidence="7">
    <location>
        <begin position="160"/>
        <end position="271"/>
    </location>
</feature>
<dbReference type="CDD" id="cd00338">
    <property type="entry name" value="Ser_Recombinase"/>
    <property type="match status" value="1"/>
</dbReference>
<accession>A0ABX9KJ79</accession>
<dbReference type="InterPro" id="IPR006119">
    <property type="entry name" value="Resolv_N"/>
</dbReference>
<dbReference type="Gene3D" id="3.90.1750.20">
    <property type="entry name" value="Putative Large Serine Recombinase, Chain B, Domain 2"/>
    <property type="match status" value="1"/>
</dbReference>
<keyword evidence="3" id="KW-0233">DNA recombination</keyword>
<evidence type="ECO:0000313" key="8">
    <source>
        <dbReference type="EMBL" id="REI42225.1"/>
    </source>
</evidence>
<feature type="coiled-coil region" evidence="5">
    <location>
        <begin position="391"/>
        <end position="418"/>
    </location>
</feature>
<evidence type="ECO:0000313" key="9">
    <source>
        <dbReference type="Proteomes" id="UP000263486"/>
    </source>
</evidence>
<protein>
    <submittedName>
        <fullName evidence="8">Recombinase family protein</fullName>
    </submittedName>
</protein>
<dbReference type="PANTHER" id="PTHR30461:SF23">
    <property type="entry name" value="DNA RECOMBINASE-RELATED"/>
    <property type="match status" value="1"/>
</dbReference>
<dbReference type="PANTHER" id="PTHR30461">
    <property type="entry name" value="DNA-INVERTASE FROM LAMBDOID PROPHAGE"/>
    <property type="match status" value="1"/>
</dbReference>
<reference evidence="8 9" key="1">
    <citation type="submission" date="2018-08" db="EMBL/GenBank/DDBJ databases">
        <title>Draft genome sequence of Psychrilyobacter sp. strain SD5 isolated from Black Sea water.</title>
        <authorList>
            <person name="Yadav S."/>
            <person name="Villanueva L."/>
            <person name="Damste J.S.S."/>
        </authorList>
    </citation>
    <scope>NUCLEOTIDE SEQUENCE [LARGE SCALE GENOMIC DNA]</scope>
    <source>
        <strain evidence="8 9">SD5</strain>
    </source>
</reference>
<feature type="domain" description="Resolvase/invertase-type recombinase catalytic" evidence="6">
    <location>
        <begin position="6"/>
        <end position="152"/>
    </location>
</feature>
<keyword evidence="2" id="KW-0238">DNA-binding</keyword>
<evidence type="ECO:0000256" key="5">
    <source>
        <dbReference type="SAM" id="Coils"/>
    </source>
</evidence>
<evidence type="ECO:0000256" key="3">
    <source>
        <dbReference type="ARBA" id="ARBA00023172"/>
    </source>
</evidence>
<dbReference type="RefSeq" id="WP_114641603.1">
    <property type="nucleotide sequence ID" value="NZ_JAACIO010000005.1"/>
</dbReference>
<dbReference type="InterPro" id="IPR050639">
    <property type="entry name" value="SSR_resolvase"/>
</dbReference>
<keyword evidence="1" id="KW-0229">DNA integration</keyword>
<organism evidence="8 9">
    <name type="scientific">Psychrilyobacter piezotolerans</name>
    <dbReference type="NCBI Taxonomy" id="2293438"/>
    <lineage>
        <taxon>Bacteria</taxon>
        <taxon>Fusobacteriati</taxon>
        <taxon>Fusobacteriota</taxon>
        <taxon>Fusobacteriia</taxon>
        <taxon>Fusobacteriales</taxon>
        <taxon>Fusobacteriaceae</taxon>
        <taxon>Psychrilyobacter</taxon>
    </lineage>
</organism>
<dbReference type="Pfam" id="PF00239">
    <property type="entry name" value="Resolvase"/>
    <property type="match status" value="1"/>
</dbReference>
<evidence type="ECO:0000256" key="1">
    <source>
        <dbReference type="ARBA" id="ARBA00022908"/>
    </source>
</evidence>
<keyword evidence="9" id="KW-1185">Reference proteome</keyword>
<dbReference type="PROSITE" id="PS51736">
    <property type="entry name" value="RECOMBINASES_3"/>
    <property type="match status" value="1"/>
</dbReference>
<evidence type="ECO:0000256" key="4">
    <source>
        <dbReference type="PROSITE-ProRule" id="PRU10137"/>
    </source>
</evidence>
<dbReference type="EMBL" id="QUAJ01000005">
    <property type="protein sequence ID" value="REI42225.1"/>
    <property type="molecule type" value="Genomic_DNA"/>
</dbReference>
<dbReference type="Pfam" id="PF07508">
    <property type="entry name" value="Recombinase"/>
    <property type="match status" value="1"/>
</dbReference>
<comment type="caution">
    <text evidence="8">The sequence shown here is derived from an EMBL/GenBank/DDBJ whole genome shotgun (WGS) entry which is preliminary data.</text>
</comment>
<dbReference type="PROSITE" id="PS00397">
    <property type="entry name" value="RECOMBINASES_1"/>
    <property type="match status" value="1"/>
</dbReference>
<dbReference type="InterPro" id="IPR036162">
    <property type="entry name" value="Resolvase-like_N_sf"/>
</dbReference>
<proteinExistence type="predicted"/>